<protein>
    <submittedName>
        <fullName evidence="6">Alpha-amylase</fullName>
    </submittedName>
</protein>
<dbReference type="InterPro" id="IPR017853">
    <property type="entry name" value="GH"/>
</dbReference>
<keyword evidence="3" id="KW-0326">Glycosidase</keyword>
<dbReference type="SUPFAM" id="SSF51011">
    <property type="entry name" value="Glycosyl hydrolase domain"/>
    <property type="match status" value="1"/>
</dbReference>
<dbReference type="Gene3D" id="3.20.20.80">
    <property type="entry name" value="Glycosidases"/>
    <property type="match status" value="2"/>
</dbReference>
<dbReference type="Pfam" id="PF00128">
    <property type="entry name" value="Alpha-amylase"/>
    <property type="match status" value="2"/>
</dbReference>
<dbReference type="InterPro" id="IPR048755">
    <property type="entry name" value="SusG_CBM58"/>
</dbReference>
<proteinExistence type="inferred from homology"/>
<evidence type="ECO:0000256" key="1">
    <source>
        <dbReference type="ARBA" id="ARBA00008061"/>
    </source>
</evidence>
<feature type="chain" id="PRO_5019370771" evidence="4">
    <location>
        <begin position="22"/>
        <end position="686"/>
    </location>
</feature>
<comment type="similarity">
    <text evidence="1">Belongs to the glycosyl hydrolase 13 family.</text>
</comment>
<evidence type="ECO:0000313" key="6">
    <source>
        <dbReference type="EMBL" id="RHF09982.1"/>
    </source>
</evidence>
<dbReference type="GO" id="GO:0009313">
    <property type="term" value="P:oligosaccharide catabolic process"/>
    <property type="evidence" value="ECO:0007669"/>
    <property type="project" value="TreeGrafter"/>
</dbReference>
<sequence>MKNLKLIPYFLLCMSIGCLIACSDDNGVVPEPDIVPDDTSEGYISVEATPDNWDGAKRADISYQILVYSFADSNGDKYGDINGLISKLDYINSLGVKAIWLSPIHPSPSYHGYDVIDYTKVNPKFGTDDDFNRLITEAHKRDIKIYLDYVLNHTSTEHSWFQQAKASAVNEFRNYYIFSQDPATDIREGKVDMISSESGKGYNAAEWFSVAGDDVRACYKFVLDWSNPYKPTVTVVQGNRADINENTAANTGNDRFIWFGKDVCKKFFDKGNGIFELTVDFISDWGFLIRTSDDPSWPVGTKYGAVSEDSKLRLGVPFVLNNSVAANIVFSNMDIWKYHSHFYTASFADLNYGKVSALATSPVFQEMTDAAKGWIDRGVDGFRLDAVKHIYHNAKSDENPVFLKKFYDELNTYYKGKGKTDELYVVGEVLSDAEEVAPYYKGLPALFEFSFWYRLEWAINNGTGRYFAKDILSYQQLYRTNRENYIEATKLSNHDEDRTGLKFDRSEAKEKLAAVVLLTAAGAPYIYYGEELGFYGITKEGNGDQHVREPMQWGDDTTTDYMGGINRSSVESVAEQQQDETSLLNTYLAFTKLRNTYSAMAMGAMSKHDVYNESNEKYNNIAAWYRTKGSEKILVLHNFGSTPTELSLSDHVEKAIGVSGKVWMKEGDKLTIKLGGYSSVVYKIVQ</sequence>
<dbReference type="InterPro" id="IPR013780">
    <property type="entry name" value="Glyco_hydro_b"/>
</dbReference>
<dbReference type="RefSeq" id="WP_118226815.1">
    <property type="nucleotide sequence ID" value="NZ_JADNLN010000006.1"/>
</dbReference>
<dbReference type="SMART" id="SM00642">
    <property type="entry name" value="Aamy"/>
    <property type="match status" value="1"/>
</dbReference>
<evidence type="ECO:0000259" key="5">
    <source>
        <dbReference type="SMART" id="SM00642"/>
    </source>
</evidence>
<dbReference type="SUPFAM" id="SSF51445">
    <property type="entry name" value="(Trans)glycosidases"/>
    <property type="match status" value="1"/>
</dbReference>
<dbReference type="InterPro" id="IPR013783">
    <property type="entry name" value="Ig-like_fold"/>
</dbReference>
<dbReference type="EMBL" id="QSLA01000005">
    <property type="protein sequence ID" value="RHF09982.1"/>
    <property type="molecule type" value="Genomic_DNA"/>
</dbReference>
<dbReference type="AlphaFoldDB" id="A0A414MF28"/>
<dbReference type="PANTHER" id="PTHR10357">
    <property type="entry name" value="ALPHA-AMYLASE FAMILY MEMBER"/>
    <property type="match status" value="1"/>
</dbReference>
<dbReference type="GO" id="GO:0004556">
    <property type="term" value="F:alpha-amylase activity"/>
    <property type="evidence" value="ECO:0007669"/>
    <property type="project" value="TreeGrafter"/>
</dbReference>
<dbReference type="PANTHER" id="PTHR10357:SF179">
    <property type="entry name" value="NEUTRAL AND BASIC AMINO ACID TRANSPORT PROTEIN RBAT"/>
    <property type="match status" value="1"/>
</dbReference>
<feature type="signal peptide" evidence="4">
    <location>
        <begin position="1"/>
        <end position="21"/>
    </location>
</feature>
<dbReference type="InterPro" id="IPR045857">
    <property type="entry name" value="O16G_dom_2"/>
</dbReference>
<accession>A0A414MF28</accession>
<dbReference type="Gene3D" id="2.60.40.10">
    <property type="entry name" value="Immunoglobulins"/>
    <property type="match status" value="1"/>
</dbReference>
<evidence type="ECO:0000256" key="4">
    <source>
        <dbReference type="SAM" id="SignalP"/>
    </source>
</evidence>
<evidence type="ECO:0000313" key="7">
    <source>
        <dbReference type="Proteomes" id="UP000283538"/>
    </source>
</evidence>
<comment type="caution">
    <text evidence="6">The sequence shown here is derived from an EMBL/GenBank/DDBJ whole genome shotgun (WGS) entry which is preliminary data.</text>
</comment>
<dbReference type="PROSITE" id="PS51257">
    <property type="entry name" value="PROKAR_LIPOPROTEIN"/>
    <property type="match status" value="1"/>
</dbReference>
<dbReference type="Pfam" id="PF23915">
    <property type="entry name" value="SusG_C"/>
    <property type="match status" value="1"/>
</dbReference>
<name>A0A414MF28_9BACE</name>
<evidence type="ECO:0000256" key="3">
    <source>
        <dbReference type="ARBA" id="ARBA00023295"/>
    </source>
</evidence>
<dbReference type="Pfam" id="PF20756">
    <property type="entry name" value="SusG_CBM58"/>
    <property type="match status" value="1"/>
</dbReference>
<keyword evidence="4" id="KW-0732">Signal</keyword>
<dbReference type="InterPro" id="IPR006047">
    <property type="entry name" value="GH13_cat_dom"/>
</dbReference>
<dbReference type="Gene3D" id="2.60.40.1180">
    <property type="entry name" value="Golgi alpha-mannosidase II"/>
    <property type="match status" value="1"/>
</dbReference>
<dbReference type="InterPro" id="IPR056300">
    <property type="entry name" value="SusG-like_C"/>
</dbReference>
<reference evidence="6 7" key="1">
    <citation type="submission" date="2018-08" db="EMBL/GenBank/DDBJ databases">
        <title>A genome reference for cultivated species of the human gut microbiota.</title>
        <authorList>
            <person name="Zou Y."/>
            <person name="Xue W."/>
            <person name="Luo G."/>
        </authorList>
    </citation>
    <scope>NUCLEOTIDE SEQUENCE [LARGE SCALE GENOMIC DNA]</scope>
    <source>
        <strain evidence="6 7">AM26-26AC</strain>
    </source>
</reference>
<keyword evidence="2" id="KW-0378">Hydrolase</keyword>
<gene>
    <name evidence="6" type="ORF">DW701_06140</name>
</gene>
<feature type="domain" description="Glycosyl hydrolase family 13 catalytic" evidence="5">
    <location>
        <begin position="64"/>
        <end position="571"/>
    </location>
</feature>
<dbReference type="Proteomes" id="UP000283538">
    <property type="component" value="Unassembled WGS sequence"/>
</dbReference>
<evidence type="ECO:0000256" key="2">
    <source>
        <dbReference type="ARBA" id="ARBA00022801"/>
    </source>
</evidence>
<organism evidence="6 7">
    <name type="scientific">Bacteroides eggerthii</name>
    <dbReference type="NCBI Taxonomy" id="28111"/>
    <lineage>
        <taxon>Bacteria</taxon>
        <taxon>Pseudomonadati</taxon>
        <taxon>Bacteroidota</taxon>
        <taxon>Bacteroidia</taxon>
        <taxon>Bacteroidales</taxon>
        <taxon>Bacteroidaceae</taxon>
        <taxon>Bacteroides</taxon>
    </lineage>
</organism>
<dbReference type="Gene3D" id="3.90.400.10">
    <property type="entry name" value="Oligo-1,6-glucosidase, Domain 2"/>
    <property type="match status" value="1"/>
</dbReference>